<accession>A0AAV2QTJ0</accession>
<protein>
    <submittedName>
        <fullName evidence="1">Uncharacterized protein</fullName>
    </submittedName>
</protein>
<keyword evidence="2" id="KW-1185">Reference proteome</keyword>
<evidence type="ECO:0000313" key="2">
    <source>
        <dbReference type="Proteomes" id="UP001497623"/>
    </source>
</evidence>
<organism evidence="1 2">
    <name type="scientific">Meganyctiphanes norvegica</name>
    <name type="common">Northern krill</name>
    <name type="synonym">Thysanopoda norvegica</name>
    <dbReference type="NCBI Taxonomy" id="48144"/>
    <lineage>
        <taxon>Eukaryota</taxon>
        <taxon>Metazoa</taxon>
        <taxon>Ecdysozoa</taxon>
        <taxon>Arthropoda</taxon>
        <taxon>Crustacea</taxon>
        <taxon>Multicrustacea</taxon>
        <taxon>Malacostraca</taxon>
        <taxon>Eumalacostraca</taxon>
        <taxon>Eucarida</taxon>
        <taxon>Euphausiacea</taxon>
        <taxon>Euphausiidae</taxon>
        <taxon>Meganyctiphanes</taxon>
    </lineage>
</organism>
<reference evidence="1 2" key="1">
    <citation type="submission" date="2024-05" db="EMBL/GenBank/DDBJ databases">
        <authorList>
            <person name="Wallberg A."/>
        </authorList>
    </citation>
    <scope>NUCLEOTIDE SEQUENCE [LARGE SCALE GENOMIC DNA]</scope>
</reference>
<dbReference type="AlphaFoldDB" id="A0AAV2QTJ0"/>
<proteinExistence type="predicted"/>
<evidence type="ECO:0000313" key="1">
    <source>
        <dbReference type="EMBL" id="CAL4097866.1"/>
    </source>
</evidence>
<gene>
    <name evidence="1" type="ORF">MNOR_LOCUS16096</name>
</gene>
<dbReference type="EMBL" id="CAXKWB010010411">
    <property type="protein sequence ID" value="CAL4097866.1"/>
    <property type="molecule type" value="Genomic_DNA"/>
</dbReference>
<name>A0AAV2QTJ0_MEGNR</name>
<comment type="caution">
    <text evidence="1">The sequence shown here is derived from an EMBL/GenBank/DDBJ whole genome shotgun (WGS) entry which is preliminary data.</text>
</comment>
<sequence length="113" mass="12897">MMLNQNIYCPRCQSVNLMQAGVLISDKSNMCSDTVNIGCPFKLVTLPYLFIKKKLDTNRLIFALTKEREMNIMIIIIMIMGLNTDRRSIIIKPVDASCYQYSQEALLTNDQGL</sequence>
<dbReference type="Proteomes" id="UP001497623">
    <property type="component" value="Unassembled WGS sequence"/>
</dbReference>